<feature type="compositionally biased region" description="Low complexity" evidence="1">
    <location>
        <begin position="262"/>
        <end position="288"/>
    </location>
</feature>
<organism evidence="2 3">
    <name type="scientific">Halocaridina rubra</name>
    <name type="common">Hawaiian red shrimp</name>
    <dbReference type="NCBI Taxonomy" id="373956"/>
    <lineage>
        <taxon>Eukaryota</taxon>
        <taxon>Metazoa</taxon>
        <taxon>Ecdysozoa</taxon>
        <taxon>Arthropoda</taxon>
        <taxon>Crustacea</taxon>
        <taxon>Multicrustacea</taxon>
        <taxon>Malacostraca</taxon>
        <taxon>Eumalacostraca</taxon>
        <taxon>Eucarida</taxon>
        <taxon>Decapoda</taxon>
        <taxon>Pleocyemata</taxon>
        <taxon>Caridea</taxon>
        <taxon>Atyoidea</taxon>
        <taxon>Atyidae</taxon>
        <taxon>Halocaridina</taxon>
    </lineage>
</organism>
<sequence length="308" mass="36256">IFCPKPVKEGPKKMQIPIRPAEPSYTSEQILDWGQTSDIWLPAVEAVEQVNPWNPPPPIHVMTPGAQIPPRPSYVQPELQTHRPRIQPEVKTQRPRVHVDVKTQRPRVHVDVKTQRPRVHVEVQAHRPYVPPVDVKTPLPYRPVVRRPKPPSKLRRRYYYPRYRPKNQGPLYLDSHELRQLTRRRPSYRRPISHTDRVFYVDYDDYYDSDYYYDDYYLGDYETYDDEPSSLKASSYFRTPNPYDHPYSYYSYQGSLTGDSPTSTKATTFESTTPITTSTTEATRPTSRYADTISSWKPTRRPETLKDE</sequence>
<gene>
    <name evidence="2" type="ORF">SK128_016403</name>
</gene>
<protein>
    <submittedName>
        <fullName evidence="2">Uncharacterized protein</fullName>
    </submittedName>
</protein>
<evidence type="ECO:0000313" key="2">
    <source>
        <dbReference type="EMBL" id="KAK7085520.1"/>
    </source>
</evidence>
<dbReference type="Proteomes" id="UP001381693">
    <property type="component" value="Unassembled WGS sequence"/>
</dbReference>
<evidence type="ECO:0000313" key="3">
    <source>
        <dbReference type="Proteomes" id="UP001381693"/>
    </source>
</evidence>
<evidence type="ECO:0000256" key="1">
    <source>
        <dbReference type="SAM" id="MobiDB-lite"/>
    </source>
</evidence>
<keyword evidence="3" id="KW-1185">Reference proteome</keyword>
<proteinExistence type="predicted"/>
<feature type="non-terminal residue" evidence="2">
    <location>
        <position position="1"/>
    </location>
</feature>
<feature type="region of interest" description="Disordered" evidence="1">
    <location>
        <begin position="260"/>
        <end position="308"/>
    </location>
</feature>
<accession>A0AAN8XW36</accession>
<reference evidence="2 3" key="1">
    <citation type="submission" date="2023-11" db="EMBL/GenBank/DDBJ databases">
        <title>Halocaridina rubra genome assembly.</title>
        <authorList>
            <person name="Smith C."/>
        </authorList>
    </citation>
    <scope>NUCLEOTIDE SEQUENCE [LARGE SCALE GENOMIC DNA]</scope>
    <source>
        <strain evidence="2">EP-1</strain>
        <tissue evidence="2">Whole</tissue>
    </source>
</reference>
<comment type="caution">
    <text evidence="2">The sequence shown here is derived from an EMBL/GenBank/DDBJ whole genome shotgun (WGS) entry which is preliminary data.</text>
</comment>
<dbReference type="AlphaFoldDB" id="A0AAN8XW36"/>
<name>A0AAN8XW36_HALRR</name>
<dbReference type="EMBL" id="JAXCGZ010000857">
    <property type="protein sequence ID" value="KAK7085520.1"/>
    <property type="molecule type" value="Genomic_DNA"/>
</dbReference>